<evidence type="ECO:0000256" key="14">
    <source>
        <dbReference type="PROSITE-ProRule" id="PRU00560"/>
    </source>
</evidence>
<evidence type="ECO:0000256" key="8">
    <source>
        <dbReference type="ARBA" id="ARBA00025483"/>
    </source>
</evidence>
<evidence type="ECO:0000313" key="16">
    <source>
        <dbReference type="EMBL" id="GJG58851.1"/>
    </source>
</evidence>
<dbReference type="GO" id="GO:0004527">
    <property type="term" value="F:exonuclease activity"/>
    <property type="evidence" value="ECO:0007669"/>
    <property type="project" value="UniProtKB-ARBA"/>
</dbReference>
<name>A0A9R1CWT9_9BACT</name>
<evidence type="ECO:0000259" key="15">
    <source>
        <dbReference type="PROSITE" id="PS51198"/>
    </source>
</evidence>
<dbReference type="EMBL" id="BPUB01000002">
    <property type="protein sequence ID" value="GJG58851.1"/>
    <property type="molecule type" value="Genomic_DNA"/>
</dbReference>
<keyword evidence="2 14" id="KW-0547">Nucleotide-binding</keyword>
<dbReference type="GO" id="GO:0005524">
    <property type="term" value="F:ATP binding"/>
    <property type="evidence" value="ECO:0007669"/>
    <property type="project" value="UniProtKB-UniRule"/>
</dbReference>
<comment type="subunit">
    <text evidence="9">DNA polymerase III contains a core (composed of alpha, epsilon and theta chains) that associates with a tau subunit. This core dimerizes to form the POLIII' complex. PolIII' associates with the gamma complex (composed of gamma, delta, delta', psi and chi chains) and with the beta chain to form the complete DNA polymerase III complex.</text>
</comment>
<evidence type="ECO:0000256" key="2">
    <source>
        <dbReference type="ARBA" id="ARBA00022741"/>
    </source>
</evidence>
<sequence>MHSEVENTYPEGDRMMNKGLLDESQYKVVTVRGGYHLVLAPPGCGKTHTLAERICYAHNHGVGYDDMICMTFTNRASREMLNRIRLRINDPSVDELQVGNVHRYCSKFLFESEMISADSSIIDDEEAVSIIADYLHEDDETVMGDWRRFRVYKEIIFFQHLMYQLEHNHPLKVLLHPEALTEENRQGLKKICELQNYEFNTQSMLEIYKHAYNYIDDANAPRLNPDTRKFVRNVALKMYYASMYEKYKTENNMLDFEDLLLKTYDVYKADKAKPESERKLSYYHWIQVDEVQDLNEMQLAIVDLITADDNFTVMYLGDEQQAIFSFMGAKMETLMELRMRCKGNIHHLTKNHRSPSYLLDVFNDYAEKTLKINRDFLPTSDRIVKAAPDDLCIVSTTTVDKEIVKVAELSKSFVDNNPRERTAVIVNSNRDADKISEELAAEGLKHFKVSGKDLFSTNEMKLILAHVNVVSNENNFISWARILKGLKVFQTNSLARRFLRKLRQLSIVPTDFLLYDRSTYVMEFIRDYESKDIVVFDTETTGLDVFSDDIIEISAIRTRKGQQIGEPLDLYVRTDKTIPEKLGDKVNPMYALYKEKEANGGLVSHAEAIKMFLDFVGDCTIVGHNVNYDYNILDNNMKRYCGKSLSERTLRVFDTLKLMRLLKPNLTSYRLESLLAVYGLEGKNSHQAIDDTAATVSLLAFSYQCAKEIAEAQTAFINHPKVIPLTDKFRRNYSEIFKRTYDKLYNLPTSTEPPIVEELKEAYKSFVDEEYIQPITKFDLFLTYVTNDVVEDEFRHSPLIDQLSRYSIDLDTLKEADFCNSKSIVENIYVTTVHKAKGLEFDNVIVFDAADGRYPSYVNSTKKQDDEDARKFYVAISRAQKRLYILYATESVDKYNRVHKREITPFMSTIMRYFTNR</sequence>
<accession>A0A9R1CWT9</accession>
<dbReference type="Gene3D" id="1.10.10.160">
    <property type="match status" value="1"/>
</dbReference>
<dbReference type="InterPro" id="IPR012337">
    <property type="entry name" value="RNaseH-like_sf"/>
</dbReference>
<dbReference type="EC" id="5.6.2.4" evidence="11"/>
<dbReference type="RefSeq" id="WP_223930266.1">
    <property type="nucleotide sequence ID" value="NZ_BPTU01000001.1"/>
</dbReference>
<comment type="function">
    <text evidence="8">DNA polymerase III is a complex, multichain enzyme responsible for most of the replicative synthesis in bacteria. The epsilon subunit contain the editing function and is a proofreading 3'-5' exonuclease.</text>
</comment>
<comment type="caution">
    <text evidence="16">The sequence shown here is derived from an EMBL/GenBank/DDBJ whole genome shotgun (WGS) entry which is preliminary data.</text>
</comment>
<dbReference type="InterPro" id="IPR036397">
    <property type="entry name" value="RNaseH_sf"/>
</dbReference>
<dbReference type="GO" id="GO:0000725">
    <property type="term" value="P:recombinational repair"/>
    <property type="evidence" value="ECO:0007669"/>
    <property type="project" value="TreeGrafter"/>
</dbReference>
<protein>
    <recommendedName>
        <fullName evidence="11">DNA 3'-5' helicase</fullName>
        <ecNumber evidence="11">5.6.2.4</ecNumber>
    </recommendedName>
    <alternativeName>
        <fullName evidence="12">DNA 3'-5' helicase II</fullName>
    </alternativeName>
</protein>
<dbReference type="GeneID" id="72467109"/>
<evidence type="ECO:0000256" key="5">
    <source>
        <dbReference type="ARBA" id="ARBA00022840"/>
    </source>
</evidence>
<dbReference type="InterPro" id="IPR014016">
    <property type="entry name" value="UvrD-like_ATP-bd"/>
</dbReference>
<evidence type="ECO:0000256" key="13">
    <source>
        <dbReference type="ARBA" id="ARBA00048988"/>
    </source>
</evidence>
<evidence type="ECO:0000256" key="6">
    <source>
        <dbReference type="ARBA" id="ARBA00023125"/>
    </source>
</evidence>
<dbReference type="CDD" id="cd06127">
    <property type="entry name" value="DEDDh"/>
    <property type="match status" value="1"/>
</dbReference>
<reference evidence="16" key="1">
    <citation type="journal article" date="2022" name="Int. J. Syst. Evol. Microbiol.">
        <title>Prevotella lacticifex sp. nov., isolated from the rumen of cows.</title>
        <authorList>
            <person name="Shinkai T."/>
            <person name="Ikeyama N."/>
            <person name="Kumagai M."/>
            <person name="Ohmori H."/>
            <person name="Sakamoto M."/>
            <person name="Ohkuma M."/>
            <person name="Mitsumori M."/>
        </authorList>
    </citation>
    <scope>NUCLEOTIDE SEQUENCE</scope>
    <source>
        <strain evidence="16">R5076</strain>
    </source>
</reference>
<proteinExistence type="inferred from homology"/>
<dbReference type="InterPro" id="IPR027417">
    <property type="entry name" value="P-loop_NTPase"/>
</dbReference>
<keyword evidence="4 14" id="KW-0347">Helicase</keyword>
<evidence type="ECO:0000256" key="7">
    <source>
        <dbReference type="ARBA" id="ARBA00023235"/>
    </source>
</evidence>
<dbReference type="AlphaFoldDB" id="A0A9R1CWT9"/>
<comment type="similarity">
    <text evidence="1">Belongs to the helicase family. UvrD subfamily.</text>
</comment>
<dbReference type="FunFam" id="3.30.420.10:FF:000045">
    <property type="entry name" value="3'-5' exonuclease DinG"/>
    <property type="match status" value="1"/>
</dbReference>
<dbReference type="Proteomes" id="UP000825483">
    <property type="component" value="Unassembled WGS sequence"/>
</dbReference>
<keyword evidence="6" id="KW-0238">DNA-binding</keyword>
<dbReference type="Gene3D" id="3.40.50.300">
    <property type="entry name" value="P-loop containing nucleotide triphosphate hydrolases"/>
    <property type="match status" value="4"/>
</dbReference>
<keyword evidence="5 14" id="KW-0067">ATP-binding</keyword>
<dbReference type="InterPro" id="IPR000212">
    <property type="entry name" value="DNA_helicase_UvrD/REP"/>
</dbReference>
<evidence type="ECO:0000256" key="4">
    <source>
        <dbReference type="ARBA" id="ARBA00022806"/>
    </source>
</evidence>
<dbReference type="PANTHER" id="PTHR11070:SF2">
    <property type="entry name" value="ATP-DEPENDENT DNA HELICASE SRS2"/>
    <property type="match status" value="1"/>
</dbReference>
<dbReference type="GO" id="GO:0003677">
    <property type="term" value="F:DNA binding"/>
    <property type="evidence" value="ECO:0007669"/>
    <property type="project" value="UniProtKB-KW"/>
</dbReference>
<evidence type="ECO:0000256" key="11">
    <source>
        <dbReference type="ARBA" id="ARBA00034808"/>
    </source>
</evidence>
<evidence type="ECO:0000256" key="1">
    <source>
        <dbReference type="ARBA" id="ARBA00009922"/>
    </source>
</evidence>
<dbReference type="InterPro" id="IPR013520">
    <property type="entry name" value="Ribonucl_H"/>
</dbReference>
<keyword evidence="3 14" id="KW-0378">Hydrolase</keyword>
<dbReference type="Pfam" id="PF00929">
    <property type="entry name" value="RNase_T"/>
    <property type="match status" value="1"/>
</dbReference>
<dbReference type="PROSITE" id="PS51198">
    <property type="entry name" value="UVRD_HELICASE_ATP_BIND"/>
    <property type="match status" value="1"/>
</dbReference>
<dbReference type="PANTHER" id="PTHR11070">
    <property type="entry name" value="UVRD / RECB / PCRA DNA HELICASE FAMILY MEMBER"/>
    <property type="match status" value="1"/>
</dbReference>
<evidence type="ECO:0000256" key="9">
    <source>
        <dbReference type="ARBA" id="ARBA00026073"/>
    </source>
</evidence>
<feature type="binding site" evidence="14">
    <location>
        <begin position="40"/>
        <end position="47"/>
    </location>
    <ligand>
        <name>ATP</name>
        <dbReference type="ChEBI" id="CHEBI:30616"/>
    </ligand>
</feature>
<gene>
    <name evidence="16" type="ORF">PRLR5076_17020</name>
</gene>
<dbReference type="SUPFAM" id="SSF52540">
    <property type="entry name" value="P-loop containing nucleoside triphosphate hydrolases"/>
    <property type="match status" value="1"/>
</dbReference>
<dbReference type="Gene3D" id="1.10.486.10">
    <property type="entry name" value="PCRA, domain 4"/>
    <property type="match status" value="1"/>
</dbReference>
<dbReference type="GO" id="GO:0043138">
    <property type="term" value="F:3'-5' DNA helicase activity"/>
    <property type="evidence" value="ECO:0007669"/>
    <property type="project" value="UniProtKB-EC"/>
</dbReference>
<comment type="catalytic activity">
    <reaction evidence="13">
        <text>ATP + H2O = ADP + phosphate + H(+)</text>
        <dbReference type="Rhea" id="RHEA:13065"/>
        <dbReference type="ChEBI" id="CHEBI:15377"/>
        <dbReference type="ChEBI" id="CHEBI:15378"/>
        <dbReference type="ChEBI" id="CHEBI:30616"/>
        <dbReference type="ChEBI" id="CHEBI:43474"/>
        <dbReference type="ChEBI" id="CHEBI:456216"/>
        <dbReference type="EC" id="5.6.2.4"/>
    </reaction>
</comment>
<evidence type="ECO:0000256" key="3">
    <source>
        <dbReference type="ARBA" id="ARBA00022801"/>
    </source>
</evidence>
<evidence type="ECO:0000256" key="12">
    <source>
        <dbReference type="ARBA" id="ARBA00034923"/>
    </source>
</evidence>
<dbReference type="InterPro" id="IPR014017">
    <property type="entry name" value="DNA_helicase_UvrD-like_C"/>
</dbReference>
<evidence type="ECO:0000313" key="17">
    <source>
        <dbReference type="Proteomes" id="UP000825483"/>
    </source>
</evidence>
<dbReference type="SUPFAM" id="SSF53098">
    <property type="entry name" value="Ribonuclease H-like"/>
    <property type="match status" value="1"/>
</dbReference>
<keyword evidence="7" id="KW-0413">Isomerase</keyword>
<dbReference type="Pfam" id="PF00580">
    <property type="entry name" value="UvrD-helicase"/>
    <property type="match status" value="1"/>
</dbReference>
<dbReference type="Gene3D" id="3.30.420.10">
    <property type="entry name" value="Ribonuclease H-like superfamily/Ribonuclease H"/>
    <property type="match status" value="1"/>
</dbReference>
<dbReference type="SMART" id="SM00479">
    <property type="entry name" value="EXOIII"/>
    <property type="match status" value="1"/>
</dbReference>
<feature type="domain" description="UvrD-like helicase ATP-binding" evidence="15">
    <location>
        <begin position="19"/>
        <end position="355"/>
    </location>
</feature>
<evidence type="ECO:0000256" key="10">
    <source>
        <dbReference type="ARBA" id="ARBA00034617"/>
    </source>
</evidence>
<keyword evidence="17" id="KW-1185">Reference proteome</keyword>
<comment type="catalytic activity">
    <reaction evidence="10">
        <text>Couples ATP hydrolysis with the unwinding of duplex DNA by translocating in the 3'-5' direction.</text>
        <dbReference type="EC" id="5.6.2.4"/>
    </reaction>
</comment>
<dbReference type="Pfam" id="PF13361">
    <property type="entry name" value="UvrD_C"/>
    <property type="match status" value="1"/>
</dbReference>
<organism evidence="16 17">
    <name type="scientific">Prevotella lacticifex</name>
    <dbReference type="NCBI Taxonomy" id="2854755"/>
    <lineage>
        <taxon>Bacteria</taxon>
        <taxon>Pseudomonadati</taxon>
        <taxon>Bacteroidota</taxon>
        <taxon>Bacteroidia</taxon>
        <taxon>Bacteroidales</taxon>
        <taxon>Prevotellaceae</taxon>
        <taxon>Prevotella</taxon>
    </lineage>
</organism>
<dbReference type="InterPro" id="IPR013986">
    <property type="entry name" value="DExx_box_DNA_helicase_dom_sf"/>
</dbReference>